<evidence type="ECO:0000313" key="3">
    <source>
        <dbReference type="Proteomes" id="UP001597347"/>
    </source>
</evidence>
<dbReference type="Proteomes" id="UP001597347">
    <property type="component" value="Unassembled WGS sequence"/>
</dbReference>
<feature type="transmembrane region" description="Helical" evidence="1">
    <location>
        <begin position="242"/>
        <end position="264"/>
    </location>
</feature>
<dbReference type="EMBL" id="JBHUEA010000019">
    <property type="protein sequence ID" value="MFD1722301.1"/>
    <property type="molecule type" value="Genomic_DNA"/>
</dbReference>
<gene>
    <name evidence="2" type="ORF">ACFSBI_12150</name>
</gene>
<dbReference type="RefSeq" id="WP_377935283.1">
    <property type="nucleotide sequence ID" value="NZ_JBHUEA010000019.1"/>
</dbReference>
<feature type="transmembrane region" description="Helical" evidence="1">
    <location>
        <begin position="167"/>
        <end position="185"/>
    </location>
</feature>
<proteinExistence type="predicted"/>
<accession>A0ABW4LFP2</accession>
<feature type="transmembrane region" description="Helical" evidence="1">
    <location>
        <begin position="34"/>
        <end position="55"/>
    </location>
</feature>
<reference evidence="3" key="1">
    <citation type="journal article" date="2019" name="Int. J. Syst. Evol. Microbiol.">
        <title>The Global Catalogue of Microorganisms (GCM) 10K type strain sequencing project: providing services to taxonomists for standard genome sequencing and annotation.</title>
        <authorList>
            <consortium name="The Broad Institute Genomics Platform"/>
            <consortium name="The Broad Institute Genome Sequencing Center for Infectious Disease"/>
            <person name="Wu L."/>
            <person name="Ma J."/>
        </authorList>
    </citation>
    <scope>NUCLEOTIDE SEQUENCE [LARGE SCALE GENOMIC DNA]</scope>
    <source>
        <strain evidence="3">CGMCC 1.12471</strain>
    </source>
</reference>
<evidence type="ECO:0000256" key="1">
    <source>
        <dbReference type="SAM" id="Phobius"/>
    </source>
</evidence>
<sequence length="271" mass="27666">MTATIERDGQQIRLSPGRVLRAEWLKLTTVRSTFWTSAVALVLAALAAVALGLTFSRQEGAANGGVSTSVLLIGSTISLSFVGLVVGVLGVLSIGGEYATQQIRSSYTAVPRRWPALVAKGVVVGLWSFALGLVITFGSFGLLALFFGARGLTVSLTGDVVGGLVGGAAYLAVIGVFAVGLGALVRSSAAGITALTALLFVAPIILNLLAALLRADWAARAGDFLLSSAGSDLYAAPGNGGLQLWAAALTLAVWVAAVWLAGIVSTQRRDV</sequence>
<keyword evidence="1" id="KW-1133">Transmembrane helix</keyword>
<feature type="transmembrane region" description="Helical" evidence="1">
    <location>
        <begin position="117"/>
        <end position="147"/>
    </location>
</feature>
<name>A0ABW4LFP2_9MICO</name>
<feature type="transmembrane region" description="Helical" evidence="1">
    <location>
        <begin position="192"/>
        <end position="213"/>
    </location>
</feature>
<organism evidence="2 3">
    <name type="scientific">Amnibacterium endophyticum</name>
    <dbReference type="NCBI Taxonomy" id="2109337"/>
    <lineage>
        <taxon>Bacteria</taxon>
        <taxon>Bacillati</taxon>
        <taxon>Actinomycetota</taxon>
        <taxon>Actinomycetes</taxon>
        <taxon>Micrococcales</taxon>
        <taxon>Microbacteriaceae</taxon>
        <taxon>Amnibacterium</taxon>
    </lineage>
</organism>
<comment type="caution">
    <text evidence="2">The sequence shown here is derived from an EMBL/GenBank/DDBJ whole genome shotgun (WGS) entry which is preliminary data.</text>
</comment>
<evidence type="ECO:0000313" key="2">
    <source>
        <dbReference type="EMBL" id="MFD1722301.1"/>
    </source>
</evidence>
<keyword evidence="1" id="KW-0812">Transmembrane</keyword>
<protein>
    <submittedName>
        <fullName evidence="2">ABC transporter permease</fullName>
    </submittedName>
</protein>
<dbReference type="PANTHER" id="PTHR37305">
    <property type="entry name" value="INTEGRAL MEMBRANE PROTEIN-RELATED"/>
    <property type="match status" value="1"/>
</dbReference>
<feature type="transmembrane region" description="Helical" evidence="1">
    <location>
        <begin position="70"/>
        <end position="96"/>
    </location>
</feature>
<keyword evidence="1" id="KW-0472">Membrane</keyword>
<keyword evidence="3" id="KW-1185">Reference proteome</keyword>
<dbReference type="PANTHER" id="PTHR37305:SF1">
    <property type="entry name" value="MEMBRANE PROTEIN"/>
    <property type="match status" value="1"/>
</dbReference>